<feature type="transmembrane region" description="Helical" evidence="13">
    <location>
        <begin position="196"/>
        <end position="223"/>
    </location>
</feature>
<keyword evidence="8" id="KW-0378">Hydrolase</keyword>
<dbReference type="AlphaFoldDB" id="A0A0G0PXD2"/>
<evidence type="ECO:0000256" key="10">
    <source>
        <dbReference type="ARBA" id="ARBA00022989"/>
    </source>
</evidence>
<gene>
    <name evidence="15" type="ORF">UT64_C0029G0007</name>
</gene>
<evidence type="ECO:0000256" key="8">
    <source>
        <dbReference type="ARBA" id="ARBA00022801"/>
    </source>
</evidence>
<dbReference type="PANTHER" id="PTHR35864">
    <property type="entry name" value="ZINC METALLOPROTEASE MJ0611-RELATED"/>
    <property type="match status" value="1"/>
</dbReference>
<feature type="transmembrane region" description="Helical" evidence="13">
    <location>
        <begin position="144"/>
        <end position="168"/>
    </location>
</feature>
<accession>A0A0G0PXD2</accession>
<dbReference type="InterPro" id="IPR052348">
    <property type="entry name" value="Metallopeptidase_M50B"/>
</dbReference>
<keyword evidence="7" id="KW-0479">Metal-binding</keyword>
<dbReference type="PANTHER" id="PTHR35864:SF1">
    <property type="entry name" value="ZINC METALLOPROTEASE YWHC-RELATED"/>
    <property type="match status" value="1"/>
</dbReference>
<keyword evidence="9" id="KW-0862">Zinc</keyword>
<evidence type="ECO:0000256" key="4">
    <source>
        <dbReference type="ARBA" id="ARBA00022475"/>
    </source>
</evidence>
<dbReference type="PATRIC" id="fig|1618642.3.peg.592"/>
<keyword evidence="11" id="KW-0482">Metalloprotease</keyword>
<dbReference type="GO" id="GO:0046872">
    <property type="term" value="F:metal ion binding"/>
    <property type="evidence" value="ECO:0007669"/>
    <property type="project" value="UniProtKB-KW"/>
</dbReference>
<feature type="domain" description="Peptidase M50" evidence="14">
    <location>
        <begin position="7"/>
        <end position="206"/>
    </location>
</feature>
<sequence length="229" mass="25557">MLITIFIIVVLIISAIFHEYAHGWVAYKLGDNTAKDMGRLTLNPIAHLDPVGSILLPLLLVLSKTGFILGWAKPVPYNPYNLRDQKYGDLKVAMGGPATNFLIALFFGLLARLLPLAQGTKSYLATSFMVGNYDQLLTQMQGSYITSVFVLAVIICFVNLLLMIFNLLPIPPLDGSKIFLSFLPYNAQVKFHQLEAYGFFIIIILLWLGVFSYVVYPILLFLFSLMVGV</sequence>
<evidence type="ECO:0000256" key="6">
    <source>
        <dbReference type="ARBA" id="ARBA00022692"/>
    </source>
</evidence>
<dbReference type="GO" id="GO:0006508">
    <property type="term" value="P:proteolysis"/>
    <property type="evidence" value="ECO:0007669"/>
    <property type="project" value="UniProtKB-KW"/>
</dbReference>
<dbReference type="Proteomes" id="UP000034137">
    <property type="component" value="Unassembled WGS sequence"/>
</dbReference>
<reference evidence="15 16" key="1">
    <citation type="journal article" date="2015" name="Nature">
        <title>rRNA introns, odd ribosomes, and small enigmatic genomes across a large radiation of phyla.</title>
        <authorList>
            <person name="Brown C.T."/>
            <person name="Hug L.A."/>
            <person name="Thomas B.C."/>
            <person name="Sharon I."/>
            <person name="Castelle C.J."/>
            <person name="Singh A."/>
            <person name="Wilkins M.J."/>
            <person name="Williams K.H."/>
            <person name="Banfield J.F."/>
        </authorList>
    </citation>
    <scope>NUCLEOTIDE SEQUENCE [LARGE SCALE GENOMIC DNA]</scope>
</reference>
<keyword evidence="4" id="KW-1003">Cell membrane</keyword>
<evidence type="ECO:0000256" key="7">
    <source>
        <dbReference type="ARBA" id="ARBA00022723"/>
    </source>
</evidence>
<evidence type="ECO:0000313" key="15">
    <source>
        <dbReference type="EMBL" id="KKR32563.1"/>
    </source>
</evidence>
<dbReference type="InterPro" id="IPR044537">
    <property type="entry name" value="Rip2-like"/>
</dbReference>
<feature type="transmembrane region" description="Helical" evidence="13">
    <location>
        <begin position="6"/>
        <end position="27"/>
    </location>
</feature>
<feature type="transmembrane region" description="Helical" evidence="13">
    <location>
        <begin position="48"/>
        <end position="72"/>
    </location>
</feature>
<name>A0A0G0PXD2_9BACT</name>
<evidence type="ECO:0000256" key="13">
    <source>
        <dbReference type="SAM" id="Phobius"/>
    </source>
</evidence>
<keyword evidence="12 13" id="KW-0472">Membrane</keyword>
<evidence type="ECO:0000256" key="12">
    <source>
        <dbReference type="ARBA" id="ARBA00023136"/>
    </source>
</evidence>
<comment type="similarity">
    <text evidence="3">Belongs to the peptidase M50B family.</text>
</comment>
<evidence type="ECO:0000259" key="14">
    <source>
        <dbReference type="Pfam" id="PF02163"/>
    </source>
</evidence>
<evidence type="ECO:0000313" key="16">
    <source>
        <dbReference type="Proteomes" id="UP000034137"/>
    </source>
</evidence>
<dbReference type="GO" id="GO:0005886">
    <property type="term" value="C:plasma membrane"/>
    <property type="evidence" value="ECO:0007669"/>
    <property type="project" value="UniProtKB-SubCell"/>
</dbReference>
<dbReference type="CDD" id="cd06158">
    <property type="entry name" value="S2P-M50_like_1"/>
    <property type="match status" value="1"/>
</dbReference>
<organism evidence="15 16">
    <name type="scientific">Candidatus Falkowbacteria bacterium GW2011_GWF2_39_8</name>
    <dbReference type="NCBI Taxonomy" id="1618642"/>
    <lineage>
        <taxon>Bacteria</taxon>
        <taxon>Candidatus Falkowiibacteriota</taxon>
    </lineage>
</organism>
<comment type="cofactor">
    <cofactor evidence="1">
        <name>Zn(2+)</name>
        <dbReference type="ChEBI" id="CHEBI:29105"/>
    </cofactor>
</comment>
<evidence type="ECO:0000256" key="3">
    <source>
        <dbReference type="ARBA" id="ARBA00007931"/>
    </source>
</evidence>
<proteinExistence type="inferred from homology"/>
<feature type="transmembrane region" description="Helical" evidence="13">
    <location>
        <begin position="92"/>
        <end position="114"/>
    </location>
</feature>
<dbReference type="InterPro" id="IPR008915">
    <property type="entry name" value="Peptidase_M50"/>
</dbReference>
<dbReference type="EMBL" id="LBXO01000029">
    <property type="protein sequence ID" value="KKR32563.1"/>
    <property type="molecule type" value="Genomic_DNA"/>
</dbReference>
<comment type="caution">
    <text evidence="15">The sequence shown here is derived from an EMBL/GenBank/DDBJ whole genome shotgun (WGS) entry which is preliminary data.</text>
</comment>
<dbReference type="GO" id="GO:0008237">
    <property type="term" value="F:metallopeptidase activity"/>
    <property type="evidence" value="ECO:0007669"/>
    <property type="project" value="UniProtKB-KW"/>
</dbReference>
<evidence type="ECO:0000256" key="11">
    <source>
        <dbReference type="ARBA" id="ARBA00023049"/>
    </source>
</evidence>
<comment type="subcellular location">
    <subcellularLocation>
        <location evidence="2">Cell membrane</location>
        <topology evidence="2">Multi-pass membrane protein</topology>
    </subcellularLocation>
</comment>
<keyword evidence="10 13" id="KW-1133">Transmembrane helix</keyword>
<keyword evidence="6 13" id="KW-0812">Transmembrane</keyword>
<evidence type="ECO:0000256" key="1">
    <source>
        <dbReference type="ARBA" id="ARBA00001947"/>
    </source>
</evidence>
<protein>
    <submittedName>
        <fullName evidence="15">Peptidase M50</fullName>
    </submittedName>
</protein>
<dbReference type="Pfam" id="PF02163">
    <property type="entry name" value="Peptidase_M50"/>
    <property type="match status" value="1"/>
</dbReference>
<keyword evidence="5" id="KW-0645">Protease</keyword>
<evidence type="ECO:0000256" key="2">
    <source>
        <dbReference type="ARBA" id="ARBA00004651"/>
    </source>
</evidence>
<evidence type="ECO:0000256" key="5">
    <source>
        <dbReference type="ARBA" id="ARBA00022670"/>
    </source>
</evidence>
<evidence type="ECO:0000256" key="9">
    <source>
        <dbReference type="ARBA" id="ARBA00022833"/>
    </source>
</evidence>